<keyword evidence="1" id="KW-0472">Membrane</keyword>
<dbReference type="PANTHER" id="PTHR11183">
    <property type="entry name" value="GLYCOGENIN SUBFAMILY MEMBER"/>
    <property type="match status" value="1"/>
</dbReference>
<dbReference type="GeneID" id="5728246"/>
<accession>A0A2K3D996</accession>
<feature type="signal peptide" evidence="2">
    <location>
        <begin position="1"/>
        <end position="20"/>
    </location>
</feature>
<keyword evidence="2" id="KW-0732">Signal</keyword>
<dbReference type="RefSeq" id="XP_042919897.1">
    <property type="nucleotide sequence ID" value="XM_043066500.1"/>
</dbReference>
<name>A0A2K3D996_CHLRE</name>
<evidence type="ECO:0000256" key="2">
    <source>
        <dbReference type="SAM" id="SignalP"/>
    </source>
</evidence>
<dbReference type="FunCoup" id="A0A2K3D996">
    <property type="interactions" value="342"/>
</dbReference>
<dbReference type="EMBL" id="CM008971">
    <property type="protein sequence ID" value="PNW77109.1"/>
    <property type="molecule type" value="Genomic_DNA"/>
</dbReference>
<gene>
    <name evidence="3" type="ORF">CHLRE_10g422450v5</name>
</gene>
<dbReference type="Proteomes" id="UP000006906">
    <property type="component" value="Chromosome 10"/>
</dbReference>
<proteinExistence type="predicted"/>
<dbReference type="CDD" id="cd02537">
    <property type="entry name" value="GT8_Glycogenin"/>
    <property type="match status" value="1"/>
</dbReference>
<evidence type="ECO:0000256" key="1">
    <source>
        <dbReference type="SAM" id="Phobius"/>
    </source>
</evidence>
<dbReference type="InterPro" id="IPR050587">
    <property type="entry name" value="GNT1/Glycosyltrans_8"/>
</dbReference>
<dbReference type="OrthoDB" id="2014201at2759"/>
<dbReference type="GO" id="GO:0016757">
    <property type="term" value="F:glycosyltransferase activity"/>
    <property type="evidence" value="ECO:0000318"/>
    <property type="project" value="GO_Central"/>
</dbReference>
<dbReference type="InParanoid" id="A0A2K3D996"/>
<feature type="transmembrane region" description="Helical" evidence="1">
    <location>
        <begin position="395"/>
        <end position="421"/>
    </location>
</feature>
<dbReference type="ExpressionAtlas" id="A0A2K3D996">
    <property type="expression patterns" value="baseline and differential"/>
</dbReference>
<evidence type="ECO:0008006" key="5">
    <source>
        <dbReference type="Google" id="ProtNLM"/>
    </source>
</evidence>
<keyword evidence="4" id="KW-1185">Reference proteome</keyword>
<feature type="transmembrane region" description="Helical" evidence="1">
    <location>
        <begin position="433"/>
        <end position="452"/>
    </location>
</feature>
<dbReference type="KEGG" id="cre:CHLRE_10g422450v5"/>
<dbReference type="AlphaFoldDB" id="A0A2K3D996"/>
<dbReference type="PaxDb" id="3055-EDP06538"/>
<feature type="chain" id="PRO_5014469474" description="Hexosyltransferase" evidence="2">
    <location>
        <begin position="21"/>
        <end position="553"/>
    </location>
</feature>
<dbReference type="InterPro" id="IPR029044">
    <property type="entry name" value="Nucleotide-diphossugar_trans"/>
</dbReference>
<sequence length="553" mass="58806">MKLLQSLLAVLLISFGFATATPTVKSAPARAPEAYATLVYGEDFVLGARVLGQSLREAGTTRDMVALTTGSLSAASELTLASDGWRVIHVAPVANPGKGPQPGLGYPARFAYVYTKLYIFKMTEYKKIVFIDADVLVLRNMDSIFKCPGFCAALRHSERFNTGVMSLVPSQELYDDMMAKVASMPSYTGGDQGFLNSYFSGFAHAPLFDPDTPYTSDQYKYMRLPTTYNADVGLFVVGSNRWMLPRDTLYVIHFTLGPFKPWVWWSGWLVRENPAWEAVRGRLPPDSRGLKAGTTPRQLFYERWMIALPVAAFAAIAYLAWASLAPAVKEGLSGLTNILRRRGGAGGGYGLLGGSGGAGGAGAGGAGSHGVSGADVVLKMSPAGNASAGDVFPRFFMAGALAAGYGCVVLATIITILMVPYEVEPLYGWTLSYLWGFLLLGTCYGLFLRACFAAGRRAGLHPAVTPPKGWVGAPPVPRSETAASAAFLVASLLLAPWLGRLLHINSFVGTIVATVFIGLGVIVVATVQFAFLPAQWYIAGRMAAAAGAGARAS</sequence>
<dbReference type="SMR" id="A0A2K3D996"/>
<feature type="transmembrane region" description="Helical" evidence="1">
    <location>
        <begin position="511"/>
        <end position="532"/>
    </location>
</feature>
<dbReference type="Gramene" id="PNW77109">
    <property type="protein sequence ID" value="PNW77109"/>
    <property type="gene ID" value="CHLRE_10g422450v5"/>
</dbReference>
<reference evidence="3 4" key="1">
    <citation type="journal article" date="2007" name="Science">
        <title>The Chlamydomonas genome reveals the evolution of key animal and plant functions.</title>
        <authorList>
            <person name="Merchant S.S."/>
            <person name="Prochnik S.E."/>
            <person name="Vallon O."/>
            <person name="Harris E.H."/>
            <person name="Karpowicz S.J."/>
            <person name="Witman G.B."/>
            <person name="Terry A."/>
            <person name="Salamov A."/>
            <person name="Fritz-Laylin L.K."/>
            <person name="Marechal-Drouard L."/>
            <person name="Marshall W.F."/>
            <person name="Qu L.H."/>
            <person name="Nelson D.R."/>
            <person name="Sanderfoot A.A."/>
            <person name="Spalding M.H."/>
            <person name="Kapitonov V.V."/>
            <person name="Ren Q."/>
            <person name="Ferris P."/>
            <person name="Lindquist E."/>
            <person name="Shapiro H."/>
            <person name="Lucas S.M."/>
            <person name="Grimwood J."/>
            <person name="Schmutz J."/>
            <person name="Cardol P."/>
            <person name="Cerutti H."/>
            <person name="Chanfreau G."/>
            <person name="Chen C.L."/>
            <person name="Cognat V."/>
            <person name="Croft M.T."/>
            <person name="Dent R."/>
            <person name="Dutcher S."/>
            <person name="Fernandez E."/>
            <person name="Fukuzawa H."/>
            <person name="Gonzalez-Ballester D."/>
            <person name="Gonzalez-Halphen D."/>
            <person name="Hallmann A."/>
            <person name="Hanikenne M."/>
            <person name="Hippler M."/>
            <person name="Inwood W."/>
            <person name="Jabbari K."/>
            <person name="Kalanon M."/>
            <person name="Kuras R."/>
            <person name="Lefebvre P.A."/>
            <person name="Lemaire S.D."/>
            <person name="Lobanov A.V."/>
            <person name="Lohr M."/>
            <person name="Manuell A."/>
            <person name="Meier I."/>
            <person name="Mets L."/>
            <person name="Mittag M."/>
            <person name="Mittelmeier T."/>
            <person name="Moroney J.V."/>
            <person name="Moseley J."/>
            <person name="Napoli C."/>
            <person name="Nedelcu A.M."/>
            <person name="Niyogi K."/>
            <person name="Novoselov S.V."/>
            <person name="Paulsen I.T."/>
            <person name="Pazour G."/>
            <person name="Purton S."/>
            <person name="Ral J.P."/>
            <person name="Riano-Pachon D.M."/>
            <person name="Riekhof W."/>
            <person name="Rymarquis L."/>
            <person name="Schroda M."/>
            <person name="Stern D."/>
            <person name="Umen J."/>
            <person name="Willows R."/>
            <person name="Wilson N."/>
            <person name="Zimmer S.L."/>
            <person name="Allmer J."/>
            <person name="Balk J."/>
            <person name="Bisova K."/>
            <person name="Chen C.J."/>
            <person name="Elias M."/>
            <person name="Gendler K."/>
            <person name="Hauser C."/>
            <person name="Lamb M.R."/>
            <person name="Ledford H."/>
            <person name="Long J.C."/>
            <person name="Minagawa J."/>
            <person name="Page M.D."/>
            <person name="Pan J."/>
            <person name="Pootakham W."/>
            <person name="Roje S."/>
            <person name="Rose A."/>
            <person name="Stahlberg E."/>
            <person name="Terauchi A.M."/>
            <person name="Yang P."/>
            <person name="Ball S."/>
            <person name="Bowler C."/>
            <person name="Dieckmann C.L."/>
            <person name="Gladyshev V.N."/>
            <person name="Green P."/>
            <person name="Jorgensen R."/>
            <person name="Mayfield S."/>
            <person name="Mueller-Roeber B."/>
            <person name="Rajamani S."/>
            <person name="Sayre R.T."/>
            <person name="Brokstein P."/>
            <person name="Dubchak I."/>
            <person name="Goodstein D."/>
            <person name="Hornick L."/>
            <person name="Huang Y.W."/>
            <person name="Jhaveri J."/>
            <person name="Luo Y."/>
            <person name="Martinez D."/>
            <person name="Ngau W.C."/>
            <person name="Otillar B."/>
            <person name="Poliakov A."/>
            <person name="Porter A."/>
            <person name="Szajkowski L."/>
            <person name="Werner G."/>
            <person name="Zhou K."/>
            <person name="Grigoriev I.V."/>
            <person name="Rokhsar D.S."/>
            <person name="Grossman A.R."/>
        </authorList>
    </citation>
    <scope>NUCLEOTIDE SEQUENCE [LARGE SCALE GENOMIC DNA]</scope>
    <source>
        <strain evidence="4">CC-503</strain>
    </source>
</reference>
<feature type="transmembrane region" description="Helical" evidence="1">
    <location>
        <begin position="482"/>
        <end position="499"/>
    </location>
</feature>
<organism evidence="3 4">
    <name type="scientific">Chlamydomonas reinhardtii</name>
    <name type="common">Chlamydomonas smithii</name>
    <dbReference type="NCBI Taxonomy" id="3055"/>
    <lineage>
        <taxon>Eukaryota</taxon>
        <taxon>Viridiplantae</taxon>
        <taxon>Chlorophyta</taxon>
        <taxon>core chlorophytes</taxon>
        <taxon>Chlorophyceae</taxon>
        <taxon>CS clade</taxon>
        <taxon>Chlamydomonadales</taxon>
        <taxon>Chlamydomonadaceae</taxon>
        <taxon>Chlamydomonas</taxon>
    </lineage>
</organism>
<protein>
    <recommendedName>
        <fullName evidence="5">Hexosyltransferase</fullName>
    </recommendedName>
</protein>
<dbReference type="Gene3D" id="3.90.550.10">
    <property type="entry name" value="Spore Coat Polysaccharide Biosynthesis Protein SpsA, Chain A"/>
    <property type="match status" value="1"/>
</dbReference>
<evidence type="ECO:0000313" key="4">
    <source>
        <dbReference type="Proteomes" id="UP000006906"/>
    </source>
</evidence>
<keyword evidence="1" id="KW-1133">Transmembrane helix</keyword>
<dbReference type="STRING" id="3055.A0A2K3D996"/>
<dbReference type="OMA" id="CIRSLCA"/>
<dbReference type="SUPFAM" id="SSF53448">
    <property type="entry name" value="Nucleotide-diphospho-sugar transferases"/>
    <property type="match status" value="1"/>
</dbReference>
<keyword evidence="1" id="KW-0812">Transmembrane</keyword>
<feature type="transmembrane region" description="Helical" evidence="1">
    <location>
        <begin position="304"/>
        <end position="324"/>
    </location>
</feature>
<evidence type="ECO:0000313" key="3">
    <source>
        <dbReference type="EMBL" id="PNW77109.1"/>
    </source>
</evidence>